<protein>
    <submittedName>
        <fullName evidence="1">AraC family transcriptional regulator</fullName>
    </submittedName>
</protein>
<comment type="caution">
    <text evidence="1">The sequence shown here is derived from an EMBL/GenBank/DDBJ whole genome shotgun (WGS) entry which is preliminary data.</text>
</comment>
<gene>
    <name evidence="1" type="ORF">E5329_03865</name>
</gene>
<sequence>FREKERKYDKIICSYKSPKISCPTKGLSFIKVVNWCYMNTLFKTFKGISIQQYCRNCKLSYAVRLLKEEKSIADIIAQLGYQNKSYFYRIFKEKYGMTPNEYRKNMK</sequence>
<reference evidence="1" key="1">
    <citation type="submission" date="2019-04" db="EMBL/GenBank/DDBJ databases">
        <title>Microbes associate with the intestines of laboratory mice.</title>
        <authorList>
            <person name="Navarre W."/>
            <person name="Wong E."/>
            <person name="Huang K."/>
            <person name="Tropini C."/>
            <person name="Ng K."/>
            <person name="Yu B."/>
        </authorList>
    </citation>
    <scope>NUCLEOTIDE SEQUENCE</scope>
    <source>
        <strain evidence="1">NM01_1-7b</strain>
    </source>
</reference>
<dbReference type="Proteomes" id="UP000304953">
    <property type="component" value="Unassembled WGS sequence"/>
</dbReference>
<dbReference type="EMBL" id="SRYA01000006">
    <property type="protein sequence ID" value="TGY97523.1"/>
    <property type="molecule type" value="Genomic_DNA"/>
</dbReference>
<organism evidence="1 2">
    <name type="scientific">Petralouisia muris</name>
    <dbReference type="NCBI Taxonomy" id="3032872"/>
    <lineage>
        <taxon>Bacteria</taxon>
        <taxon>Bacillati</taxon>
        <taxon>Bacillota</taxon>
        <taxon>Clostridia</taxon>
        <taxon>Lachnospirales</taxon>
        <taxon>Lachnospiraceae</taxon>
        <taxon>Petralouisia</taxon>
    </lineage>
</organism>
<feature type="non-terminal residue" evidence="1">
    <location>
        <position position="1"/>
    </location>
</feature>
<name>A0AC61RZY6_9FIRM</name>
<keyword evidence="2" id="KW-1185">Reference proteome</keyword>
<evidence type="ECO:0000313" key="2">
    <source>
        <dbReference type="Proteomes" id="UP000304953"/>
    </source>
</evidence>
<proteinExistence type="predicted"/>
<evidence type="ECO:0000313" key="1">
    <source>
        <dbReference type="EMBL" id="TGY97523.1"/>
    </source>
</evidence>
<accession>A0AC61RZY6</accession>